<dbReference type="SUPFAM" id="SSF48019">
    <property type="entry name" value="post-AAA+ oligomerization domain-like"/>
    <property type="match status" value="1"/>
</dbReference>
<dbReference type="Pfam" id="PF12169">
    <property type="entry name" value="DNA_pol3_gamma3"/>
    <property type="match status" value="1"/>
</dbReference>
<dbReference type="SUPFAM" id="SSF52540">
    <property type="entry name" value="P-loop containing nucleoside triphosphate hydrolases"/>
    <property type="match status" value="1"/>
</dbReference>
<keyword evidence="5" id="KW-0235">DNA replication</keyword>
<proteinExistence type="inferred from homology"/>
<dbReference type="EMBL" id="JADCKB010000006">
    <property type="protein sequence ID" value="MBE5039638.1"/>
    <property type="molecule type" value="Genomic_DNA"/>
</dbReference>
<keyword evidence="15" id="KW-1185">Reference proteome</keyword>
<keyword evidence="10" id="KW-0239">DNA-directed DNA polymerase</keyword>
<comment type="similarity">
    <text evidence="1">Belongs to the DnaX/STICHEL family.</text>
</comment>
<dbReference type="GO" id="GO:0046872">
    <property type="term" value="F:metal ion binding"/>
    <property type="evidence" value="ECO:0007669"/>
    <property type="project" value="UniProtKB-KW"/>
</dbReference>
<dbReference type="InterPro" id="IPR012763">
    <property type="entry name" value="DNA_pol_III_sug/sutau_N"/>
</dbReference>
<dbReference type="FunFam" id="1.10.8.60:FF:000013">
    <property type="entry name" value="DNA polymerase III subunit gamma/tau"/>
    <property type="match status" value="1"/>
</dbReference>
<dbReference type="NCBIfam" id="NF004046">
    <property type="entry name" value="PRK05563.1"/>
    <property type="match status" value="1"/>
</dbReference>
<dbReference type="GO" id="GO:0009360">
    <property type="term" value="C:DNA polymerase III complex"/>
    <property type="evidence" value="ECO:0007669"/>
    <property type="project" value="InterPro"/>
</dbReference>
<evidence type="ECO:0000256" key="12">
    <source>
        <dbReference type="SAM" id="MobiDB-lite"/>
    </source>
</evidence>
<dbReference type="Pfam" id="PF22608">
    <property type="entry name" value="DNAX_ATPase_lid"/>
    <property type="match status" value="1"/>
</dbReference>
<evidence type="ECO:0000256" key="8">
    <source>
        <dbReference type="ARBA" id="ARBA00022833"/>
    </source>
</evidence>
<dbReference type="NCBIfam" id="TIGR02397">
    <property type="entry name" value="dnaX_nterm"/>
    <property type="match status" value="1"/>
</dbReference>
<dbReference type="GO" id="GO:0003887">
    <property type="term" value="F:DNA-directed DNA polymerase activity"/>
    <property type="evidence" value="ECO:0007669"/>
    <property type="project" value="UniProtKB-KW"/>
</dbReference>
<organism evidence="14 15">
    <name type="scientific">Ructibacterium gallinarum</name>
    <dbReference type="NCBI Taxonomy" id="2779355"/>
    <lineage>
        <taxon>Bacteria</taxon>
        <taxon>Bacillati</taxon>
        <taxon>Bacillota</taxon>
        <taxon>Clostridia</taxon>
        <taxon>Eubacteriales</taxon>
        <taxon>Oscillospiraceae</taxon>
        <taxon>Ructibacterium</taxon>
    </lineage>
</organism>
<reference evidence="14" key="1">
    <citation type="submission" date="2020-10" db="EMBL/GenBank/DDBJ databases">
        <title>ChiBAC.</title>
        <authorList>
            <person name="Zenner C."/>
            <person name="Hitch T.C.A."/>
            <person name="Clavel T."/>
        </authorList>
    </citation>
    <scope>NUCLEOTIDE SEQUENCE</scope>
    <source>
        <strain evidence="14">DSM 107454</strain>
    </source>
</reference>
<dbReference type="GO" id="GO:0003677">
    <property type="term" value="F:DNA binding"/>
    <property type="evidence" value="ECO:0007669"/>
    <property type="project" value="InterPro"/>
</dbReference>
<dbReference type="Proteomes" id="UP000806542">
    <property type="component" value="Unassembled WGS sequence"/>
</dbReference>
<evidence type="ECO:0000256" key="1">
    <source>
        <dbReference type="ARBA" id="ARBA00006360"/>
    </source>
</evidence>
<dbReference type="PANTHER" id="PTHR11669:SF0">
    <property type="entry name" value="PROTEIN STICHEL-LIKE 2"/>
    <property type="match status" value="1"/>
</dbReference>
<evidence type="ECO:0000256" key="7">
    <source>
        <dbReference type="ARBA" id="ARBA00022741"/>
    </source>
</evidence>
<dbReference type="GO" id="GO:0005524">
    <property type="term" value="F:ATP binding"/>
    <property type="evidence" value="ECO:0007669"/>
    <property type="project" value="UniProtKB-KW"/>
</dbReference>
<protein>
    <recommendedName>
        <fullName evidence="2">DNA-directed DNA polymerase</fullName>
        <ecNumber evidence="2">2.7.7.7</ecNumber>
    </recommendedName>
</protein>
<comment type="catalytic activity">
    <reaction evidence="11">
        <text>DNA(n) + a 2'-deoxyribonucleoside 5'-triphosphate = DNA(n+1) + diphosphate</text>
        <dbReference type="Rhea" id="RHEA:22508"/>
        <dbReference type="Rhea" id="RHEA-COMP:17339"/>
        <dbReference type="Rhea" id="RHEA-COMP:17340"/>
        <dbReference type="ChEBI" id="CHEBI:33019"/>
        <dbReference type="ChEBI" id="CHEBI:61560"/>
        <dbReference type="ChEBI" id="CHEBI:173112"/>
        <dbReference type="EC" id="2.7.7.7"/>
    </reaction>
</comment>
<dbReference type="InterPro" id="IPR022754">
    <property type="entry name" value="DNA_pol_III_gamma-3"/>
</dbReference>
<dbReference type="CDD" id="cd00009">
    <property type="entry name" value="AAA"/>
    <property type="match status" value="1"/>
</dbReference>
<sequence length="547" mass="61329">MSEESYQALYRRWRPMTFDDVVGQKHVTDTLKTAVASGRISHAYLFCGTRGTGKTSTAKIFSRAVNCENPQNGEPCNQCASCRGILSGAILDVYEMDAASNRGVENIREIRDEIMYTPAGCTYKVYIIDEVHMLTAEAFNALLKTLEEPPEHTLFVLATTEPHKIPATVLSRCQRFDFRRIGVGDIARRLDEIIKAESIAVSSEAIELIAELGDGSMRDALSILDQCAAFGLENLTVENVTEIVGIADPKSLFEITNAIADENTEEALLRVDSFLQKGKEAQNLLEELIEHFKNLLICKSVKEPSKILERSNEMIQRFQNQAEKFMSGQLIYAIRVLSENLLQAKWMSMPQIAVETAVIKLCTPSLNNEPDALLARIEKLERIAAMGGGFAVQEMSKQRAAEKNSKEDHPPWKETEKPNPSAAIKPEEESAQEGQRAELWEYWQDALQEIKKESKSLFAFLYNSKAFLRGDTVELELTNPVAYDRIAKPEGLVYLSKLFSGICGKNVKVAAYLEGQRKLEQKKENSILDLAEKKELLGDKLHIIKNE</sequence>
<evidence type="ECO:0000256" key="9">
    <source>
        <dbReference type="ARBA" id="ARBA00022840"/>
    </source>
</evidence>
<dbReference type="InterPro" id="IPR050238">
    <property type="entry name" value="DNA_Rep/Repair_Clamp_Loader"/>
</dbReference>
<keyword evidence="8" id="KW-0862">Zinc</keyword>
<dbReference type="InterPro" id="IPR027417">
    <property type="entry name" value="P-loop_NTPase"/>
</dbReference>
<evidence type="ECO:0000256" key="4">
    <source>
        <dbReference type="ARBA" id="ARBA00022695"/>
    </source>
</evidence>
<dbReference type="AlphaFoldDB" id="A0A9D5M1D2"/>
<dbReference type="PANTHER" id="PTHR11669">
    <property type="entry name" value="REPLICATION FACTOR C / DNA POLYMERASE III GAMMA-TAU SUBUNIT"/>
    <property type="match status" value="1"/>
</dbReference>
<dbReference type="Gene3D" id="1.20.272.10">
    <property type="match status" value="1"/>
</dbReference>
<dbReference type="InterPro" id="IPR045085">
    <property type="entry name" value="HLD_clamp_pol_III_gamma_tau"/>
</dbReference>
<evidence type="ECO:0000313" key="14">
    <source>
        <dbReference type="EMBL" id="MBE5039638.1"/>
    </source>
</evidence>
<keyword evidence="4 14" id="KW-0548">Nucleotidyltransferase</keyword>
<keyword evidence="7" id="KW-0547">Nucleotide-binding</keyword>
<dbReference type="GO" id="GO:0006261">
    <property type="term" value="P:DNA-templated DNA replication"/>
    <property type="evidence" value="ECO:0007669"/>
    <property type="project" value="TreeGrafter"/>
</dbReference>
<feature type="region of interest" description="Disordered" evidence="12">
    <location>
        <begin position="395"/>
        <end position="431"/>
    </location>
</feature>
<dbReference type="CDD" id="cd18137">
    <property type="entry name" value="HLD_clamp_pol_III_gamma_tau"/>
    <property type="match status" value="1"/>
</dbReference>
<comment type="caution">
    <text evidence="14">The sequence shown here is derived from an EMBL/GenBank/DDBJ whole genome shotgun (WGS) entry which is preliminary data.</text>
</comment>
<keyword evidence="9" id="KW-0067">ATP-binding</keyword>
<gene>
    <name evidence="14" type="primary">dnaX</name>
    <name evidence="14" type="ORF">INF28_04065</name>
</gene>
<dbReference type="EC" id="2.7.7.7" evidence="2"/>
<dbReference type="Pfam" id="PF13177">
    <property type="entry name" value="DNA_pol3_delta2"/>
    <property type="match status" value="1"/>
</dbReference>
<dbReference type="InterPro" id="IPR003593">
    <property type="entry name" value="AAA+_ATPase"/>
</dbReference>
<name>A0A9D5M1D2_9FIRM</name>
<dbReference type="InterPro" id="IPR008921">
    <property type="entry name" value="DNA_pol3_clamp-load_cplx_C"/>
</dbReference>
<evidence type="ECO:0000256" key="5">
    <source>
        <dbReference type="ARBA" id="ARBA00022705"/>
    </source>
</evidence>
<evidence type="ECO:0000313" key="15">
    <source>
        <dbReference type="Proteomes" id="UP000806542"/>
    </source>
</evidence>
<evidence type="ECO:0000256" key="3">
    <source>
        <dbReference type="ARBA" id="ARBA00022679"/>
    </source>
</evidence>
<evidence type="ECO:0000256" key="10">
    <source>
        <dbReference type="ARBA" id="ARBA00022932"/>
    </source>
</evidence>
<keyword evidence="6" id="KW-0479">Metal-binding</keyword>
<dbReference type="Gene3D" id="1.10.8.60">
    <property type="match status" value="1"/>
</dbReference>
<feature type="domain" description="AAA+ ATPase" evidence="13">
    <location>
        <begin position="40"/>
        <end position="182"/>
    </location>
</feature>
<feature type="compositionally biased region" description="Basic and acidic residues" evidence="12">
    <location>
        <begin position="396"/>
        <end position="417"/>
    </location>
</feature>
<keyword evidence="3 14" id="KW-0808">Transferase</keyword>
<evidence type="ECO:0000256" key="11">
    <source>
        <dbReference type="ARBA" id="ARBA00049244"/>
    </source>
</evidence>
<evidence type="ECO:0000256" key="6">
    <source>
        <dbReference type="ARBA" id="ARBA00022723"/>
    </source>
</evidence>
<dbReference type="FunFam" id="3.40.50.300:FF:000014">
    <property type="entry name" value="DNA polymerase III subunit gamma/tau"/>
    <property type="match status" value="1"/>
</dbReference>
<dbReference type="SMART" id="SM00382">
    <property type="entry name" value="AAA"/>
    <property type="match status" value="1"/>
</dbReference>
<accession>A0A9D5M1D2</accession>
<dbReference type="RefSeq" id="WP_226392200.1">
    <property type="nucleotide sequence ID" value="NZ_JADCKB010000006.1"/>
</dbReference>
<evidence type="ECO:0000259" key="13">
    <source>
        <dbReference type="SMART" id="SM00382"/>
    </source>
</evidence>
<evidence type="ECO:0000256" key="2">
    <source>
        <dbReference type="ARBA" id="ARBA00012417"/>
    </source>
</evidence>
<dbReference type="Gene3D" id="3.40.50.300">
    <property type="entry name" value="P-loop containing nucleotide triphosphate hydrolases"/>
    <property type="match status" value="1"/>
</dbReference>